<dbReference type="EMBL" id="CP005290">
    <property type="protein sequence ID" value="AGK62019.1"/>
    <property type="molecule type" value="Genomic_DNA"/>
</dbReference>
<dbReference type="SUPFAM" id="SSF53448">
    <property type="entry name" value="Nucleotide-diphospho-sugar transferases"/>
    <property type="match status" value="1"/>
</dbReference>
<dbReference type="Gene3D" id="3.90.550.10">
    <property type="entry name" value="Spore Coat Polysaccharide Biosynthesis Protein SpsA, Chain A"/>
    <property type="match status" value="1"/>
</dbReference>
<reference evidence="5 6" key="1">
    <citation type="journal article" date="2013" name="Genome Announc.">
        <title>Complete Genome Sequence of the Thermophilic and Facultatively Chemolithoautotrophic Sulfate Reducer Archaeoglobus sulfaticallidus Strain PM70-1T.</title>
        <authorList>
            <person name="Stokke R."/>
            <person name="Hocking W.P."/>
            <person name="Steinsbu B.O."/>
            <person name="Steen I.H."/>
        </authorList>
    </citation>
    <scope>NUCLEOTIDE SEQUENCE [LARGE SCALE GENOMIC DNA]</scope>
    <source>
        <strain evidence="5">PM70-1</strain>
    </source>
</reference>
<dbReference type="HOGENOM" id="CLU_779883_0_0_2"/>
<evidence type="ECO:0000256" key="1">
    <source>
        <dbReference type="ARBA" id="ARBA00022676"/>
    </source>
</evidence>
<proteinExistence type="predicted"/>
<gene>
    <name evidence="5" type="ORF">Asulf_02059</name>
</gene>
<dbReference type="GO" id="GO:0016757">
    <property type="term" value="F:glycosyltransferase activity"/>
    <property type="evidence" value="ECO:0007669"/>
    <property type="project" value="UniProtKB-KW"/>
</dbReference>
<keyword evidence="3" id="KW-0472">Membrane</keyword>
<dbReference type="OrthoDB" id="46222at2157"/>
<evidence type="ECO:0000259" key="4">
    <source>
        <dbReference type="Pfam" id="PF00535"/>
    </source>
</evidence>
<feature type="transmembrane region" description="Helical" evidence="3">
    <location>
        <begin position="253"/>
        <end position="275"/>
    </location>
</feature>
<dbReference type="Pfam" id="PF00535">
    <property type="entry name" value="Glycos_transf_2"/>
    <property type="match status" value="1"/>
</dbReference>
<dbReference type="PANTHER" id="PTHR43630:SF1">
    <property type="entry name" value="POLY-BETA-1,6-N-ACETYL-D-GLUCOSAMINE SYNTHASE"/>
    <property type="match status" value="1"/>
</dbReference>
<dbReference type="InterPro" id="IPR029044">
    <property type="entry name" value="Nucleotide-diphossugar_trans"/>
</dbReference>
<name>N0BEI1_9EURY</name>
<keyword evidence="6" id="KW-1185">Reference proteome</keyword>
<evidence type="ECO:0000313" key="5">
    <source>
        <dbReference type="EMBL" id="AGK62019.1"/>
    </source>
</evidence>
<evidence type="ECO:0000256" key="2">
    <source>
        <dbReference type="ARBA" id="ARBA00022679"/>
    </source>
</evidence>
<evidence type="ECO:0000256" key="3">
    <source>
        <dbReference type="SAM" id="Phobius"/>
    </source>
</evidence>
<dbReference type="Proteomes" id="UP000013307">
    <property type="component" value="Chromosome"/>
</dbReference>
<keyword evidence="3" id="KW-0812">Transmembrane</keyword>
<dbReference type="GeneID" id="15393693"/>
<protein>
    <submittedName>
        <fullName evidence="5">Glycosyltransferase, probably involved in cell wall biogenesis</fullName>
    </submittedName>
</protein>
<feature type="transmembrane region" description="Helical" evidence="3">
    <location>
        <begin position="313"/>
        <end position="334"/>
    </location>
</feature>
<dbReference type="InterPro" id="IPR001173">
    <property type="entry name" value="Glyco_trans_2-like"/>
</dbReference>
<dbReference type="STRING" id="387631.Asulf_02059"/>
<feature type="transmembrane region" description="Helical" evidence="3">
    <location>
        <begin position="221"/>
        <end position="241"/>
    </location>
</feature>
<dbReference type="eggNOG" id="arCOG01389">
    <property type="taxonomic scope" value="Archaea"/>
</dbReference>
<dbReference type="RefSeq" id="WP_015591615.1">
    <property type="nucleotide sequence ID" value="NC_021169.1"/>
</dbReference>
<keyword evidence="1" id="KW-0328">Glycosyltransferase</keyword>
<evidence type="ECO:0000313" key="6">
    <source>
        <dbReference type="Proteomes" id="UP000013307"/>
    </source>
</evidence>
<sequence>MLSVIITAYKNAGYIEENIKKLNHNAEIIIAADEPDSEIKEIVDKYNLKHTFSNKRRGKWRALNDALKLVEGDKILFLDSDTRIVDFDPEILDHYSVVEIRKEINSSTLMERLVNIDYFNMFLTAKLSSKLGTCLGLNGSAFLIRKDVIEKFRFRRRIVEDADLGVRVGIAGESFFVDGRALTKAPNSLKKWLIQRERWALGGAEIVMEFLWDLIKKPVNILPVLFLFYPAIIGFLLDLILPDYLLLKAMYLILPPIHHLPVNIVSLTLLAIFSMLSFRNLVASLTSFAVWALAMILLSLTTNYRIEFRLLPIYYFFYSPLWAMICFVTLLRAISWKVLGWEIELRDWVV</sequence>
<organism evidence="5 6">
    <name type="scientific">Archaeoglobus sulfaticallidus PM70-1</name>
    <dbReference type="NCBI Taxonomy" id="387631"/>
    <lineage>
        <taxon>Archaea</taxon>
        <taxon>Methanobacteriati</taxon>
        <taxon>Methanobacteriota</taxon>
        <taxon>Archaeoglobi</taxon>
        <taxon>Archaeoglobales</taxon>
        <taxon>Archaeoglobaceae</taxon>
        <taxon>Archaeoglobus</taxon>
    </lineage>
</organism>
<keyword evidence="2 5" id="KW-0808">Transferase</keyword>
<feature type="transmembrane region" description="Helical" evidence="3">
    <location>
        <begin position="281"/>
        <end position="301"/>
    </location>
</feature>
<keyword evidence="3" id="KW-1133">Transmembrane helix</keyword>
<dbReference type="PANTHER" id="PTHR43630">
    <property type="entry name" value="POLY-BETA-1,6-N-ACETYL-D-GLUCOSAMINE SYNTHASE"/>
    <property type="match status" value="1"/>
</dbReference>
<feature type="domain" description="Glycosyltransferase 2-like" evidence="4">
    <location>
        <begin position="3"/>
        <end position="83"/>
    </location>
</feature>
<dbReference type="KEGG" id="ast:Asulf_02059"/>
<accession>N0BEI1</accession>
<dbReference type="AlphaFoldDB" id="N0BEI1"/>